<reference evidence="2" key="1">
    <citation type="submission" date="2016-01" db="EMBL/GenBank/DDBJ databases">
        <title>Complete genome sequence of Microbulbifer sp. CCB-MM1, a halophile isolated from Matang Mangrove Forest, Perak.</title>
        <authorList>
            <person name="Moh T.H."/>
            <person name="Dinesh B."/>
            <person name="Lau N.-S."/>
            <person name="Go F."/>
            <person name="Alexander Chong S.-C."/>
        </authorList>
    </citation>
    <scope>NUCLEOTIDE SEQUENCE [LARGE SCALE GENOMIC DNA]</scope>
    <source>
        <strain evidence="2">CCB-MM1</strain>
    </source>
</reference>
<dbReference type="KEGG" id="micc:AUP74_01591"/>
<dbReference type="Proteomes" id="UP000095672">
    <property type="component" value="Chromosome"/>
</dbReference>
<evidence type="ECO:0000313" key="2">
    <source>
        <dbReference type="Proteomes" id="UP000095672"/>
    </source>
</evidence>
<evidence type="ECO:0000313" key="1">
    <source>
        <dbReference type="EMBL" id="AOS97026.1"/>
    </source>
</evidence>
<dbReference type="OrthoDB" id="8639774at2"/>
<dbReference type="EMBL" id="CP014143">
    <property type="protein sequence ID" value="AOS97026.1"/>
    <property type="molecule type" value="Genomic_DNA"/>
</dbReference>
<protein>
    <recommendedName>
        <fullName evidence="3">MetA-pathway of phenol degradation</fullName>
    </recommendedName>
</protein>
<evidence type="ECO:0008006" key="3">
    <source>
        <dbReference type="Google" id="ProtNLM"/>
    </source>
</evidence>
<name>A0A1C9W794_9GAMM</name>
<organism evidence="1 2">
    <name type="scientific">Microbulbifer aggregans</name>
    <dbReference type="NCBI Taxonomy" id="1769779"/>
    <lineage>
        <taxon>Bacteria</taxon>
        <taxon>Pseudomonadati</taxon>
        <taxon>Pseudomonadota</taxon>
        <taxon>Gammaproteobacteria</taxon>
        <taxon>Cellvibrionales</taxon>
        <taxon>Microbulbiferaceae</taxon>
        <taxon>Microbulbifer</taxon>
    </lineage>
</organism>
<accession>A0A1C9W794</accession>
<dbReference type="PATRIC" id="fig|1769779.3.peg.1590"/>
<proteinExistence type="predicted"/>
<keyword evidence="2" id="KW-1185">Reference proteome</keyword>
<dbReference type="STRING" id="1769779.AUP74_01591"/>
<gene>
    <name evidence="1" type="ORF">AUP74_01591</name>
</gene>
<dbReference type="RefSeq" id="WP_083260868.1">
    <property type="nucleotide sequence ID" value="NZ_CP014143.1"/>
</dbReference>
<sequence length="331" mass="35673">MRANGFFAPSPLYRIHRKPCAGILGLSLLAISSTAVCTEGGIGYYVPGTTATLIDRAPLQAGWVFEPMYLHYSGDFGAGADIPIAGLVAAGIDVDLDAVIVGGLYTIETPVLGAKYSAGVYASWVDVEVTGRIETAIGDFARTDSTSGLGDTTLIPAMLGWQCGNWQYNALLTVHAPTGDYETGRLANPGLNYWAVDPTFGVAYSNQESGFNATLFAGVTYNWENPDTDYQSGTLFHLDGSLQQLLPAGEGFVSLGLNAFYANQISDDDNPGPGVFIQEFRQRSSGIGPVLGYVLPMGKENLLVEFRWLPELDTKNTPEGDYFWLKLVYQF</sequence>
<dbReference type="Pfam" id="PF13557">
    <property type="entry name" value="Phenol_MetA_deg"/>
    <property type="match status" value="1"/>
</dbReference>
<dbReference type="AlphaFoldDB" id="A0A1C9W794"/>
<dbReference type="InterPro" id="IPR025737">
    <property type="entry name" value="FApF"/>
</dbReference>